<dbReference type="InterPro" id="IPR023393">
    <property type="entry name" value="START-like_dom_sf"/>
</dbReference>
<dbReference type="eggNOG" id="COG4276">
    <property type="taxonomic scope" value="Bacteria"/>
</dbReference>
<dbReference type="Gene3D" id="3.30.530.20">
    <property type="match status" value="1"/>
</dbReference>
<dbReference type="Gene3D" id="3.40.50.720">
    <property type="entry name" value="NAD(P)-binding Rossmann-like Domain"/>
    <property type="match status" value="1"/>
</dbReference>
<accession>A0A098BQM8</accession>
<dbReference type="InterPro" id="IPR036291">
    <property type="entry name" value="NAD(P)-bd_dom_sf"/>
</dbReference>
<dbReference type="InterPro" id="IPR013549">
    <property type="entry name" value="DUF1731"/>
</dbReference>
<organism evidence="4 5">
    <name type="scientific">Rhodococcus ruber</name>
    <dbReference type="NCBI Taxonomy" id="1830"/>
    <lineage>
        <taxon>Bacteria</taxon>
        <taxon>Bacillati</taxon>
        <taxon>Actinomycetota</taxon>
        <taxon>Actinomycetes</taxon>
        <taxon>Mycobacteriales</taxon>
        <taxon>Nocardiaceae</taxon>
        <taxon>Rhodococcus</taxon>
    </lineage>
</organism>
<dbReference type="Pfam" id="PF08338">
    <property type="entry name" value="DUF1731"/>
    <property type="match status" value="1"/>
</dbReference>
<reference evidence="4 5" key="1">
    <citation type="journal article" date="2014" name="Genome Announc.">
        <title>Draft Genome Sequence of Propane- and Butane-Oxidizing Actinobacterium Rhodococcus ruber IEGM 231.</title>
        <authorList>
            <person name="Ivshina I.B."/>
            <person name="Kuyukina M.S."/>
            <person name="Krivoruchko A.V."/>
            <person name="Barbe V."/>
            <person name="Fischer C."/>
        </authorList>
    </citation>
    <scope>NUCLEOTIDE SEQUENCE [LARGE SCALE GENOMIC DNA]</scope>
</reference>
<dbReference type="SUPFAM" id="SSF55961">
    <property type="entry name" value="Bet v1-like"/>
    <property type="match status" value="1"/>
</dbReference>
<dbReference type="Pfam" id="PF01370">
    <property type="entry name" value="Epimerase"/>
    <property type="match status" value="1"/>
</dbReference>
<evidence type="ECO:0000259" key="2">
    <source>
        <dbReference type="Pfam" id="PF01370"/>
    </source>
</evidence>
<dbReference type="InterPro" id="IPR010099">
    <property type="entry name" value="SDR39U1"/>
</dbReference>
<dbReference type="AlphaFoldDB" id="A0A098BQM8"/>
<evidence type="ECO:0000259" key="3">
    <source>
        <dbReference type="Pfam" id="PF08338"/>
    </source>
</evidence>
<proteinExistence type="inferred from homology"/>
<gene>
    <name evidence="4" type="ORF">RHRU231_590090</name>
</gene>
<evidence type="ECO:0000256" key="1">
    <source>
        <dbReference type="ARBA" id="ARBA00009353"/>
    </source>
</evidence>
<evidence type="ECO:0000313" key="5">
    <source>
        <dbReference type="Proteomes" id="UP000042997"/>
    </source>
</evidence>
<dbReference type="SUPFAM" id="SSF51735">
    <property type="entry name" value="NAD(P)-binding Rossmann-fold domains"/>
    <property type="match status" value="1"/>
</dbReference>
<sequence>MGITYSSVVDAPRGDVFDWHSRPGAIMRLLPPWQPLRVISESESLKSGRAVLGLPGGLRWVAEHQADAYDPPARFVDSVGRDGLTSLPAGLVMPWRHEHTFEALGSRRTRVVDRVDTPVPELLLKQTFYYRHRQLADDLAAHQWSHEQGVRPATVAVTGSSGLVGTALCAYLSTGGYRVVRLVRGEPRDDDERRWDPDAPAPDLLEGIDAVVHLAGASISGRFNAAHKAAIRDSRIRPTRLLAELAARTPNGPATFVSASAIGLYGYDRGDEPLAEDAQQGSGFLADVVADWEAATAPASSGGLRVVLVRTGIVQTPRGGPLQLLRPLFEAGLGGRLGSGRQWLSWIDLDDLLDVYHRALADPRIRGPINAVAPEPVRNDEYTRTLARVLHRPALLPVPGFGPRLLLGDEGAREVATADQCVVPQCLVDHGHRFRRPKLEACLRHQLGHIVENE</sequence>
<protein>
    <submittedName>
        <fullName evidence="4">Uncharacterized protein</fullName>
    </submittedName>
</protein>
<dbReference type="OrthoDB" id="9801773at2"/>
<dbReference type="RefSeq" id="WP_040273158.1">
    <property type="nucleotide sequence ID" value="NZ_CP023714.1"/>
</dbReference>
<evidence type="ECO:0000313" key="4">
    <source>
        <dbReference type="EMBL" id="CDZ90031.1"/>
    </source>
</evidence>
<dbReference type="CDD" id="cd07820">
    <property type="entry name" value="SRPBCC_3"/>
    <property type="match status" value="1"/>
</dbReference>
<dbReference type="PANTHER" id="PTHR11092:SF0">
    <property type="entry name" value="EPIMERASE FAMILY PROTEIN SDR39U1"/>
    <property type="match status" value="1"/>
</dbReference>
<comment type="similarity">
    <text evidence="1">Belongs to the NAD(P)-dependent epimerase/dehydratase family. SDR39U1 subfamily.</text>
</comment>
<feature type="domain" description="NAD-dependent epimerase/dehydratase" evidence="2">
    <location>
        <begin position="155"/>
        <end position="364"/>
    </location>
</feature>
<feature type="domain" description="DUF1731" evidence="3">
    <location>
        <begin position="398"/>
        <end position="445"/>
    </location>
</feature>
<dbReference type="PANTHER" id="PTHR11092">
    <property type="entry name" value="SUGAR NUCLEOTIDE EPIMERASE RELATED"/>
    <property type="match status" value="1"/>
</dbReference>
<dbReference type="EMBL" id="CCSD01000071">
    <property type="protein sequence ID" value="CDZ90031.1"/>
    <property type="molecule type" value="Genomic_DNA"/>
</dbReference>
<dbReference type="InterPro" id="IPR001509">
    <property type="entry name" value="Epimerase_deHydtase"/>
</dbReference>
<dbReference type="eggNOG" id="COG1090">
    <property type="taxonomic scope" value="Bacteria"/>
</dbReference>
<name>A0A098BQM8_9NOCA</name>
<dbReference type="NCBIfam" id="TIGR01777">
    <property type="entry name" value="yfcH"/>
    <property type="match status" value="1"/>
</dbReference>
<dbReference type="Proteomes" id="UP000042997">
    <property type="component" value="Unassembled WGS sequence"/>
</dbReference>